<evidence type="ECO:0000256" key="2">
    <source>
        <dbReference type="PROSITE-ProRule" id="PRU00076"/>
    </source>
</evidence>
<dbReference type="PROSITE" id="PS00022">
    <property type="entry name" value="EGF_1"/>
    <property type="match status" value="1"/>
</dbReference>
<dbReference type="InterPro" id="IPR013320">
    <property type="entry name" value="ConA-like_dom_sf"/>
</dbReference>
<evidence type="ECO:0000259" key="3">
    <source>
        <dbReference type="PROSITE" id="PS50026"/>
    </source>
</evidence>
<dbReference type="OrthoDB" id="5983569at2759"/>
<accession>A0A7F8R7A9</accession>
<dbReference type="PROSITE" id="PS50026">
    <property type="entry name" value="EGF_3"/>
    <property type="match status" value="1"/>
</dbReference>
<proteinExistence type="predicted"/>
<dbReference type="SUPFAM" id="SSF57196">
    <property type="entry name" value="EGF/Laminin"/>
    <property type="match status" value="1"/>
</dbReference>
<dbReference type="KEGG" id="lww:115942618"/>
<dbReference type="Gene3D" id="2.60.120.200">
    <property type="match status" value="1"/>
</dbReference>
<organism evidence="4 5">
    <name type="scientific">Leptonychotes weddellii</name>
    <name type="common">Weddell seal</name>
    <name type="synonym">Otaria weddellii</name>
    <dbReference type="NCBI Taxonomy" id="9713"/>
    <lineage>
        <taxon>Eukaryota</taxon>
        <taxon>Metazoa</taxon>
        <taxon>Chordata</taxon>
        <taxon>Craniata</taxon>
        <taxon>Vertebrata</taxon>
        <taxon>Euteleostomi</taxon>
        <taxon>Mammalia</taxon>
        <taxon>Eutheria</taxon>
        <taxon>Laurasiatheria</taxon>
        <taxon>Carnivora</taxon>
        <taxon>Caniformia</taxon>
        <taxon>Pinnipedia</taxon>
        <taxon>Phocidae</taxon>
        <taxon>Monachinae</taxon>
        <taxon>Lobodontini</taxon>
        <taxon>Leptonychotes</taxon>
    </lineage>
</organism>
<keyword evidence="4" id="KW-1185">Reference proteome</keyword>
<name>A0A7F8R7A9_LEPWE</name>
<dbReference type="CDD" id="cd00054">
    <property type="entry name" value="EGF_CA"/>
    <property type="match status" value="1"/>
</dbReference>
<evidence type="ECO:0000313" key="5">
    <source>
        <dbReference type="RefSeq" id="XP_030889292.1"/>
    </source>
</evidence>
<dbReference type="SMART" id="SM00181">
    <property type="entry name" value="EGF"/>
    <property type="match status" value="1"/>
</dbReference>
<keyword evidence="1 2" id="KW-1015">Disulfide bond</keyword>
<gene>
    <name evidence="5" type="primary">LOC115942618</name>
</gene>
<feature type="disulfide bond" evidence="2">
    <location>
        <begin position="105"/>
        <end position="114"/>
    </location>
</feature>
<dbReference type="Proteomes" id="UP000245341">
    <property type="component" value="Unplaced"/>
</dbReference>
<dbReference type="AlphaFoldDB" id="A0A7F8R7A9"/>
<dbReference type="SUPFAM" id="SSF49899">
    <property type="entry name" value="Concanavalin A-like lectins/glucanases"/>
    <property type="match status" value="1"/>
</dbReference>
<sequence>MRISGPVENFTGCIEVIEISNWESFIPSKAVKKIHVDNCRSQDSNLSTVSSVAPSGVTEGLGSLWTSLSSLLVVPSMCQEDVCHNGGTCHPVFLSSGMFSFHCDCPLHFTGHFCEQDASVFFPSFNGNSYLELPFFSTLDELKFVPEKEHNRTITIYLTIKTNTLNGTILYTTQSLLAALLLLA</sequence>
<dbReference type="Gene3D" id="2.10.25.10">
    <property type="entry name" value="Laminin"/>
    <property type="match status" value="1"/>
</dbReference>
<reference evidence="5" key="1">
    <citation type="submission" date="2025-08" db="UniProtKB">
        <authorList>
            <consortium name="RefSeq"/>
        </authorList>
    </citation>
    <scope>IDENTIFICATION</scope>
    <source>
        <tissue evidence="5">Liver</tissue>
    </source>
</reference>
<evidence type="ECO:0000256" key="1">
    <source>
        <dbReference type="ARBA" id="ARBA00023157"/>
    </source>
</evidence>
<comment type="caution">
    <text evidence="2">Lacks conserved residue(s) required for the propagation of feature annotation.</text>
</comment>
<dbReference type="Pfam" id="PF00008">
    <property type="entry name" value="EGF"/>
    <property type="match status" value="1"/>
</dbReference>
<protein>
    <submittedName>
        <fullName evidence="5">Protein eyes shut homolog</fullName>
    </submittedName>
</protein>
<dbReference type="InterPro" id="IPR000742">
    <property type="entry name" value="EGF"/>
</dbReference>
<dbReference type="RefSeq" id="XP_030889292.1">
    <property type="nucleotide sequence ID" value="XM_031033432.1"/>
</dbReference>
<dbReference type="GeneID" id="115942618"/>
<feature type="domain" description="EGF-like" evidence="3">
    <location>
        <begin position="74"/>
        <end position="115"/>
    </location>
</feature>
<keyword evidence="2" id="KW-0245">EGF-like domain</keyword>
<evidence type="ECO:0000313" key="4">
    <source>
        <dbReference type="Proteomes" id="UP000245341"/>
    </source>
</evidence>